<accession>A0A518EN62</accession>
<dbReference type="Proteomes" id="UP000320390">
    <property type="component" value="Chromosome"/>
</dbReference>
<proteinExistence type="predicted"/>
<evidence type="ECO:0000313" key="2">
    <source>
        <dbReference type="EMBL" id="QDV05524.1"/>
    </source>
</evidence>
<protein>
    <submittedName>
        <fullName evidence="2">Uncharacterized protein</fullName>
    </submittedName>
</protein>
<name>A0A518EN62_9BACT</name>
<keyword evidence="3" id="KW-1185">Reference proteome</keyword>
<evidence type="ECO:0000256" key="1">
    <source>
        <dbReference type="SAM" id="MobiDB-lite"/>
    </source>
</evidence>
<sequence>MSALKAVRQREPIVAVAAVNGVDPDSLGQRLACTDEASEEEENGEAEHGEWHDKWAGVMGPSLSHTRAVGHSWTRS</sequence>
<gene>
    <name evidence="2" type="ORF">Poly30_10220</name>
</gene>
<reference evidence="2 3" key="1">
    <citation type="submission" date="2019-02" db="EMBL/GenBank/DDBJ databases">
        <title>Deep-cultivation of Planctomycetes and their phenomic and genomic characterization uncovers novel biology.</title>
        <authorList>
            <person name="Wiegand S."/>
            <person name="Jogler M."/>
            <person name="Boedeker C."/>
            <person name="Pinto D."/>
            <person name="Vollmers J."/>
            <person name="Rivas-Marin E."/>
            <person name="Kohn T."/>
            <person name="Peeters S.H."/>
            <person name="Heuer A."/>
            <person name="Rast P."/>
            <person name="Oberbeckmann S."/>
            <person name="Bunk B."/>
            <person name="Jeske O."/>
            <person name="Meyerdierks A."/>
            <person name="Storesund J.E."/>
            <person name="Kallscheuer N."/>
            <person name="Luecker S."/>
            <person name="Lage O.M."/>
            <person name="Pohl T."/>
            <person name="Merkel B.J."/>
            <person name="Hornburger P."/>
            <person name="Mueller R.-W."/>
            <person name="Bruemmer F."/>
            <person name="Labrenz M."/>
            <person name="Spormann A.M."/>
            <person name="Op den Camp H."/>
            <person name="Overmann J."/>
            <person name="Amann R."/>
            <person name="Jetten M.S.M."/>
            <person name="Mascher T."/>
            <person name="Medema M.H."/>
            <person name="Devos D.P."/>
            <person name="Kaster A.-K."/>
            <person name="Ovreas L."/>
            <person name="Rohde M."/>
            <person name="Galperin M.Y."/>
            <person name="Jogler C."/>
        </authorList>
    </citation>
    <scope>NUCLEOTIDE SEQUENCE [LARGE SCALE GENOMIC DNA]</scope>
    <source>
        <strain evidence="2 3">Poly30</strain>
    </source>
</reference>
<feature type="region of interest" description="Disordered" evidence="1">
    <location>
        <begin position="35"/>
        <end position="76"/>
    </location>
</feature>
<dbReference type="EMBL" id="CP036434">
    <property type="protein sequence ID" value="QDV05524.1"/>
    <property type="molecule type" value="Genomic_DNA"/>
</dbReference>
<dbReference type="AlphaFoldDB" id="A0A518EN62"/>
<evidence type="ECO:0000313" key="3">
    <source>
        <dbReference type="Proteomes" id="UP000320390"/>
    </source>
</evidence>
<feature type="compositionally biased region" description="Basic and acidic residues" evidence="1">
    <location>
        <begin position="45"/>
        <end position="55"/>
    </location>
</feature>
<organism evidence="2 3">
    <name type="scientific">Saltatorellus ferox</name>
    <dbReference type="NCBI Taxonomy" id="2528018"/>
    <lineage>
        <taxon>Bacteria</taxon>
        <taxon>Pseudomonadati</taxon>
        <taxon>Planctomycetota</taxon>
        <taxon>Planctomycetia</taxon>
        <taxon>Planctomycetia incertae sedis</taxon>
        <taxon>Saltatorellus</taxon>
    </lineage>
</organism>